<evidence type="ECO:0000313" key="3">
    <source>
        <dbReference type="Proteomes" id="UP000007148"/>
    </source>
</evidence>
<dbReference type="SUPFAM" id="SSF56317">
    <property type="entry name" value="Carbon-nitrogen hydrolase"/>
    <property type="match status" value="1"/>
</dbReference>
<dbReference type="PANTHER" id="PTHR11750">
    <property type="entry name" value="PROTEIN N-TERMINAL AMIDASE"/>
    <property type="match status" value="1"/>
</dbReference>
<dbReference type="AlphaFoldDB" id="G4TJA3"/>
<dbReference type="GO" id="GO:0008418">
    <property type="term" value="F:protein-N-terminal asparagine amidohydrolase activity"/>
    <property type="evidence" value="ECO:0007669"/>
    <property type="project" value="InterPro"/>
</dbReference>
<dbReference type="GO" id="GO:0070773">
    <property type="term" value="F:protein-N-terminal glutamine amidohydrolase activity"/>
    <property type="evidence" value="ECO:0007669"/>
    <property type="project" value="InterPro"/>
</dbReference>
<feature type="domain" description="CN hydrolase" evidence="1">
    <location>
        <begin position="9"/>
        <end position="286"/>
    </location>
</feature>
<dbReference type="InterPro" id="IPR036526">
    <property type="entry name" value="C-N_Hydrolase_sf"/>
</dbReference>
<dbReference type="Pfam" id="PF00795">
    <property type="entry name" value="CN_hydrolase"/>
    <property type="match status" value="1"/>
</dbReference>
<name>G4TJA3_SERID</name>
<gene>
    <name evidence="2" type="ORF">PIIN_05330</name>
</gene>
<reference evidence="2 3" key="1">
    <citation type="journal article" date="2011" name="PLoS Pathog.">
        <title>Endophytic Life Strategies Decoded by Genome and Transcriptome Analyses of the Mutualistic Root Symbiont Piriformospora indica.</title>
        <authorList>
            <person name="Zuccaro A."/>
            <person name="Lahrmann U."/>
            <person name="Guldener U."/>
            <person name="Langen G."/>
            <person name="Pfiffi S."/>
            <person name="Biedenkopf D."/>
            <person name="Wong P."/>
            <person name="Samans B."/>
            <person name="Grimm C."/>
            <person name="Basiewicz M."/>
            <person name="Murat C."/>
            <person name="Martin F."/>
            <person name="Kogel K.H."/>
        </authorList>
    </citation>
    <scope>NUCLEOTIDE SEQUENCE [LARGE SCALE GENOMIC DNA]</scope>
    <source>
        <strain evidence="2 3">DSM 11827</strain>
    </source>
</reference>
<dbReference type="STRING" id="1109443.G4TJA3"/>
<dbReference type="FunCoup" id="G4TJA3">
    <property type="interactions" value="5"/>
</dbReference>
<dbReference type="HOGENOM" id="CLU_009854_1_0_1"/>
<keyword evidence="3" id="KW-1185">Reference proteome</keyword>
<dbReference type="InterPro" id="IPR039703">
    <property type="entry name" value="Nta1"/>
</dbReference>
<dbReference type="eggNOG" id="KOG0806">
    <property type="taxonomic scope" value="Eukaryota"/>
</dbReference>
<dbReference type="PANTHER" id="PTHR11750:SF26">
    <property type="entry name" value="PROTEIN N-TERMINAL AMIDASE"/>
    <property type="match status" value="1"/>
</dbReference>
<evidence type="ECO:0000313" key="2">
    <source>
        <dbReference type="EMBL" id="CCA71392.1"/>
    </source>
</evidence>
<dbReference type="Proteomes" id="UP000007148">
    <property type="component" value="Unassembled WGS sequence"/>
</dbReference>
<dbReference type="PROSITE" id="PS50263">
    <property type="entry name" value="CN_HYDROLASE"/>
    <property type="match status" value="1"/>
</dbReference>
<dbReference type="GO" id="GO:0030163">
    <property type="term" value="P:protein catabolic process"/>
    <property type="evidence" value="ECO:0007669"/>
    <property type="project" value="TreeGrafter"/>
</dbReference>
<protein>
    <recommendedName>
        <fullName evidence="1">CN hydrolase domain-containing protein</fullName>
    </recommendedName>
</protein>
<dbReference type="InParanoid" id="G4TJA3"/>
<accession>G4TJA3</accession>
<dbReference type="OrthoDB" id="201515at2759"/>
<sequence>MYATNRTFLRIGIVQYDPKVTKIEDNIARVKGFLTKVQPGSLDLLCFPEMALTGYVFPTPADVSPYLEHPKTGVSLQFFQETARSLRTFVIAGYPEKLGDEEERDDHAVGANSAVVYDPNGAWIGGYRKTNLFEADLPWVKPGTGYACFPNLSESLQTVFIGHMYGSQSNAERYRLACSMRVGIFCTVSSFTGTRPPFLTTIQYWIARLLPLWSKDSDALRPMDEYPASDEHDETIVVICNRTGLERGSLFAGCSMVVRCSRSRGTWDIVGLVDSQFEGFRSWVIE</sequence>
<evidence type="ECO:0000259" key="1">
    <source>
        <dbReference type="PROSITE" id="PS50263"/>
    </source>
</evidence>
<dbReference type="EMBL" id="CAFZ01000117">
    <property type="protein sequence ID" value="CCA71392.1"/>
    <property type="molecule type" value="Genomic_DNA"/>
</dbReference>
<dbReference type="Gene3D" id="3.60.110.10">
    <property type="entry name" value="Carbon-nitrogen hydrolase"/>
    <property type="match status" value="1"/>
</dbReference>
<proteinExistence type="predicted"/>
<comment type="caution">
    <text evidence="2">The sequence shown here is derived from an EMBL/GenBank/DDBJ whole genome shotgun (WGS) entry which is preliminary data.</text>
</comment>
<dbReference type="InterPro" id="IPR003010">
    <property type="entry name" value="C-N_Hydrolase"/>
</dbReference>
<dbReference type="SMR" id="G4TJA3"/>
<organism evidence="2 3">
    <name type="scientific">Serendipita indica (strain DSM 11827)</name>
    <name type="common">Root endophyte fungus</name>
    <name type="synonym">Piriformospora indica</name>
    <dbReference type="NCBI Taxonomy" id="1109443"/>
    <lineage>
        <taxon>Eukaryota</taxon>
        <taxon>Fungi</taxon>
        <taxon>Dikarya</taxon>
        <taxon>Basidiomycota</taxon>
        <taxon>Agaricomycotina</taxon>
        <taxon>Agaricomycetes</taxon>
        <taxon>Sebacinales</taxon>
        <taxon>Serendipitaceae</taxon>
        <taxon>Serendipita</taxon>
    </lineage>
</organism>